<keyword evidence="1" id="KW-1133">Transmembrane helix</keyword>
<keyword evidence="1" id="KW-0812">Transmembrane</keyword>
<dbReference type="EMBL" id="BOOU01000053">
    <property type="protein sequence ID" value="GII78908.1"/>
    <property type="molecule type" value="Genomic_DNA"/>
</dbReference>
<reference evidence="2" key="1">
    <citation type="submission" date="2021-01" db="EMBL/GenBank/DDBJ databases">
        <title>Whole genome shotgun sequence of Sphaerisporangium rufum NBRC 109079.</title>
        <authorList>
            <person name="Komaki H."/>
            <person name="Tamura T."/>
        </authorList>
    </citation>
    <scope>NUCLEOTIDE SEQUENCE</scope>
    <source>
        <strain evidence="2">NBRC 109079</strain>
    </source>
</reference>
<protein>
    <submittedName>
        <fullName evidence="2">Uncharacterized protein</fullName>
    </submittedName>
</protein>
<name>A0A919R4F6_9ACTN</name>
<accession>A0A919R4F6</accession>
<feature type="transmembrane region" description="Helical" evidence="1">
    <location>
        <begin position="49"/>
        <end position="68"/>
    </location>
</feature>
<feature type="transmembrane region" description="Helical" evidence="1">
    <location>
        <begin position="77"/>
        <end position="96"/>
    </location>
</feature>
<organism evidence="2 3">
    <name type="scientific">Sphaerisporangium rufum</name>
    <dbReference type="NCBI Taxonomy" id="1381558"/>
    <lineage>
        <taxon>Bacteria</taxon>
        <taxon>Bacillati</taxon>
        <taxon>Actinomycetota</taxon>
        <taxon>Actinomycetes</taxon>
        <taxon>Streptosporangiales</taxon>
        <taxon>Streptosporangiaceae</taxon>
        <taxon>Sphaerisporangium</taxon>
    </lineage>
</organism>
<dbReference type="RefSeq" id="WP_203988387.1">
    <property type="nucleotide sequence ID" value="NZ_BOOU01000053.1"/>
</dbReference>
<dbReference type="Proteomes" id="UP000655287">
    <property type="component" value="Unassembled WGS sequence"/>
</dbReference>
<comment type="caution">
    <text evidence="2">The sequence shown here is derived from an EMBL/GenBank/DDBJ whole genome shotgun (WGS) entry which is preliminary data.</text>
</comment>
<feature type="transmembrane region" description="Helical" evidence="1">
    <location>
        <begin position="102"/>
        <end position="121"/>
    </location>
</feature>
<evidence type="ECO:0000313" key="3">
    <source>
        <dbReference type="Proteomes" id="UP000655287"/>
    </source>
</evidence>
<evidence type="ECO:0000313" key="2">
    <source>
        <dbReference type="EMBL" id="GII78908.1"/>
    </source>
</evidence>
<gene>
    <name evidence="2" type="ORF">Sru01_38900</name>
</gene>
<keyword evidence="1" id="KW-0472">Membrane</keyword>
<feature type="transmembrane region" description="Helical" evidence="1">
    <location>
        <begin position="18"/>
        <end position="37"/>
    </location>
</feature>
<keyword evidence="3" id="KW-1185">Reference proteome</keyword>
<proteinExistence type="predicted"/>
<evidence type="ECO:0000256" key="1">
    <source>
        <dbReference type="SAM" id="Phobius"/>
    </source>
</evidence>
<sequence>MPAPPTATHRGHRAIRTAIALQTLAAFAQAITAGLLLSRPDAGPLHSAGAYTLFFVAVAHLILTVVVWRPGGGPPGPILPAVAFLGLTLAQVALGIAGVRTVHVPLGVLMVALSALQLAGIGSGRRVRPAAAP</sequence>
<dbReference type="AlphaFoldDB" id="A0A919R4F6"/>